<organism evidence="1 2">
    <name type="scientific">Lysobacter enzymogenes</name>
    <dbReference type="NCBI Taxonomy" id="69"/>
    <lineage>
        <taxon>Bacteria</taxon>
        <taxon>Pseudomonadati</taxon>
        <taxon>Pseudomonadota</taxon>
        <taxon>Gammaproteobacteria</taxon>
        <taxon>Lysobacterales</taxon>
        <taxon>Lysobacteraceae</taxon>
        <taxon>Lysobacter</taxon>
    </lineage>
</organism>
<reference evidence="1 2" key="1">
    <citation type="submission" date="2015-11" db="EMBL/GenBank/DDBJ databases">
        <title>Genome sequences of Lysobacter enzymogenes strain C3 and Lysobacter antibioticus ATCC 29479.</title>
        <authorList>
            <person name="Kobayashi D.Y."/>
        </authorList>
    </citation>
    <scope>NUCLEOTIDE SEQUENCE [LARGE SCALE GENOMIC DNA]</scope>
    <source>
        <strain evidence="1 2">C3</strain>
    </source>
</reference>
<name>A0A0S2DBD9_LYSEN</name>
<evidence type="ECO:0000313" key="2">
    <source>
        <dbReference type="Proteomes" id="UP000061569"/>
    </source>
</evidence>
<dbReference type="AlphaFoldDB" id="A0A0S2DBD9"/>
<evidence type="ECO:0000313" key="1">
    <source>
        <dbReference type="EMBL" id="ALN55818.1"/>
    </source>
</evidence>
<gene>
    <name evidence="1" type="ORF">GLE_0460</name>
</gene>
<proteinExistence type="predicted"/>
<accession>A0A0S2DBD9</accession>
<dbReference type="Proteomes" id="UP000061569">
    <property type="component" value="Chromosome"/>
</dbReference>
<dbReference type="EMBL" id="CP013140">
    <property type="protein sequence ID" value="ALN55818.1"/>
    <property type="molecule type" value="Genomic_DNA"/>
</dbReference>
<sequence>MLASMLRQSGPASPLALEQPDAAISIGMRSQPHPFKRQSGRKDGK</sequence>
<dbReference type="KEGG" id="lez:GLE_0460"/>
<protein>
    <submittedName>
        <fullName evidence="1">Uncharacterized protein</fullName>
    </submittedName>
</protein>